<evidence type="ECO:0000256" key="1">
    <source>
        <dbReference type="SAM" id="MobiDB-lite"/>
    </source>
</evidence>
<organism evidence="2 3">
    <name type="scientific">Acanthamoeba castellanii (strain ATCC 30010 / Neff)</name>
    <dbReference type="NCBI Taxonomy" id="1257118"/>
    <lineage>
        <taxon>Eukaryota</taxon>
        <taxon>Amoebozoa</taxon>
        <taxon>Discosea</taxon>
        <taxon>Longamoebia</taxon>
        <taxon>Centramoebida</taxon>
        <taxon>Acanthamoebidae</taxon>
        <taxon>Acanthamoeba</taxon>
    </lineage>
</organism>
<feature type="compositionally biased region" description="Pro residues" evidence="1">
    <location>
        <begin position="356"/>
        <end position="365"/>
    </location>
</feature>
<feature type="compositionally biased region" description="Low complexity" evidence="1">
    <location>
        <begin position="74"/>
        <end position="86"/>
    </location>
</feature>
<feature type="region of interest" description="Disordered" evidence="1">
    <location>
        <begin position="1"/>
        <end position="86"/>
    </location>
</feature>
<name>L8GL25_ACACF</name>
<sequence length="399" mass="41881">MEGGAVAATPASKEGEQNAMDVVATSGEPTTAPAISSSSGESTTNAATATASSTTGGAALPQEGSEGDEKNGLASAGAATSATAMAASIAARIQDEEERRAKIDELERKLDVLGEQKHKLFLLLKQVLFVDEKKRKKLAEEERNRLEEQRRAEETRRLMQMKALRDSGKEPPNEGGSQGARPQYGEPHGYMYPPQREYGRMGMSPGGGGGGGYHSSGSGGLGSRGGYPPHLTMSHPPLAPRSPLSPSHSQHSPNHSPLHPSSGGSRDSRKRRAPPLSSYNSPSIRSSAIPADFWRWRTHVPAPFTRSGSHFPQVPPVHIPAHMAIPHGIPLGMLPAQLALQSQLGIPPFPPHMMRPGLLPTPPPGGYRNRGGSGGGGGGGGGSRGGPPPRVRGSDRRGW</sequence>
<feature type="compositionally biased region" description="Gly residues" evidence="1">
    <location>
        <begin position="368"/>
        <end position="385"/>
    </location>
</feature>
<dbReference type="VEuPathDB" id="AmoebaDB:ACA1_076130"/>
<evidence type="ECO:0000313" key="3">
    <source>
        <dbReference type="Proteomes" id="UP000011083"/>
    </source>
</evidence>
<dbReference type="GeneID" id="14914324"/>
<evidence type="ECO:0000313" key="2">
    <source>
        <dbReference type="EMBL" id="ELR13770.1"/>
    </source>
</evidence>
<accession>L8GL25</accession>
<proteinExistence type="predicted"/>
<feature type="compositionally biased region" description="Low complexity" evidence="1">
    <location>
        <begin position="226"/>
        <end position="265"/>
    </location>
</feature>
<dbReference type="Proteomes" id="UP000011083">
    <property type="component" value="Unassembled WGS sequence"/>
</dbReference>
<feature type="compositionally biased region" description="Gly residues" evidence="1">
    <location>
        <begin position="204"/>
        <end position="225"/>
    </location>
</feature>
<dbReference type="KEGG" id="acan:ACA1_076130"/>
<dbReference type="RefSeq" id="XP_004335783.1">
    <property type="nucleotide sequence ID" value="XM_004335735.1"/>
</dbReference>
<protein>
    <submittedName>
        <fullName evidence="2">Uncharacterized protein</fullName>
    </submittedName>
</protein>
<feature type="region of interest" description="Disordered" evidence="1">
    <location>
        <begin position="133"/>
        <end position="284"/>
    </location>
</feature>
<dbReference type="AlphaFoldDB" id="L8GL25"/>
<feature type="compositionally biased region" description="Basic and acidic residues" evidence="1">
    <location>
        <begin position="133"/>
        <end position="172"/>
    </location>
</feature>
<dbReference type="EMBL" id="KB008074">
    <property type="protein sequence ID" value="ELR13770.1"/>
    <property type="molecule type" value="Genomic_DNA"/>
</dbReference>
<reference evidence="2 3" key="1">
    <citation type="journal article" date="2013" name="Genome Biol.">
        <title>Genome of Acanthamoeba castellanii highlights extensive lateral gene transfer and early evolution of tyrosine kinase signaling.</title>
        <authorList>
            <person name="Clarke M."/>
            <person name="Lohan A.J."/>
            <person name="Liu B."/>
            <person name="Lagkouvardos I."/>
            <person name="Roy S."/>
            <person name="Zafar N."/>
            <person name="Bertelli C."/>
            <person name="Schilde C."/>
            <person name="Kianianmomeni A."/>
            <person name="Burglin T.R."/>
            <person name="Frech C."/>
            <person name="Turcotte B."/>
            <person name="Kopec K.O."/>
            <person name="Synnott J.M."/>
            <person name="Choo C."/>
            <person name="Paponov I."/>
            <person name="Finkler A."/>
            <person name="Soon Heng Tan C."/>
            <person name="Hutchins A.P."/>
            <person name="Weinmeier T."/>
            <person name="Rattei T."/>
            <person name="Chu J.S."/>
            <person name="Gimenez G."/>
            <person name="Irimia M."/>
            <person name="Rigden D.J."/>
            <person name="Fitzpatrick D.A."/>
            <person name="Lorenzo-Morales J."/>
            <person name="Bateman A."/>
            <person name="Chiu C.H."/>
            <person name="Tang P."/>
            <person name="Hegemann P."/>
            <person name="Fromm H."/>
            <person name="Raoult D."/>
            <person name="Greub G."/>
            <person name="Miranda-Saavedra D."/>
            <person name="Chen N."/>
            <person name="Nash P."/>
            <person name="Ginger M.L."/>
            <person name="Horn M."/>
            <person name="Schaap P."/>
            <person name="Caler L."/>
            <person name="Loftus B."/>
        </authorList>
    </citation>
    <scope>NUCLEOTIDE SEQUENCE [LARGE SCALE GENOMIC DNA]</scope>
    <source>
        <strain evidence="2 3">Neff</strain>
    </source>
</reference>
<gene>
    <name evidence="2" type="ORF">ACA1_076130</name>
</gene>
<feature type="region of interest" description="Disordered" evidence="1">
    <location>
        <begin position="356"/>
        <end position="399"/>
    </location>
</feature>
<feature type="compositionally biased region" description="Low complexity" evidence="1">
    <location>
        <begin position="31"/>
        <end position="59"/>
    </location>
</feature>
<keyword evidence="3" id="KW-1185">Reference proteome</keyword>